<dbReference type="EMBL" id="JASHIE010000004">
    <property type="protein sequence ID" value="MDI9874144.1"/>
    <property type="molecule type" value="Genomic_DNA"/>
</dbReference>
<dbReference type="EC" id="1.-.-.-" evidence="2"/>
<keyword evidence="3" id="KW-1185">Reference proteome</keyword>
<sequence length="173" mass="19147">MKKIVAIVGSASANSSNLSIVKYFESLCSSEIEFEIFEDLKHYPHFSPELSVENTPSEIVKFRESIMHSDGVIICTPEYVFSIPSGLKNLLEWSVSTVIFSDKPVGLITASANGTKGHEELHLILSTLGASLHDNTQLLIQGVKGKISPEGDITHQETKRLLEEFMKNFLIPN</sequence>
<dbReference type="RefSeq" id="WP_283381119.1">
    <property type="nucleotide sequence ID" value="NZ_JASHIE010000004.1"/>
</dbReference>
<proteinExistence type="predicted"/>
<protein>
    <submittedName>
        <fullName evidence="2">NADPH-dependent FMN reductase</fullName>
        <ecNumber evidence="2">1.-.-.-</ecNumber>
    </submittedName>
</protein>
<evidence type="ECO:0000259" key="1">
    <source>
        <dbReference type="Pfam" id="PF03358"/>
    </source>
</evidence>
<dbReference type="InterPro" id="IPR005025">
    <property type="entry name" value="FMN_Rdtase-like_dom"/>
</dbReference>
<organism evidence="2 3">
    <name type="scientific">Flectobacillus rivi</name>
    <dbReference type="NCBI Taxonomy" id="2984209"/>
    <lineage>
        <taxon>Bacteria</taxon>
        <taxon>Pseudomonadati</taxon>
        <taxon>Bacteroidota</taxon>
        <taxon>Cytophagia</taxon>
        <taxon>Cytophagales</taxon>
        <taxon>Flectobacillaceae</taxon>
        <taxon>Flectobacillus</taxon>
    </lineage>
</organism>
<evidence type="ECO:0000313" key="3">
    <source>
        <dbReference type="Proteomes" id="UP001225761"/>
    </source>
</evidence>
<dbReference type="Proteomes" id="UP001225761">
    <property type="component" value="Unassembled WGS sequence"/>
</dbReference>
<keyword evidence="2" id="KW-0560">Oxidoreductase</keyword>
<dbReference type="InterPro" id="IPR029039">
    <property type="entry name" value="Flavoprotein-like_sf"/>
</dbReference>
<dbReference type="Pfam" id="PF03358">
    <property type="entry name" value="FMN_red"/>
    <property type="match status" value="1"/>
</dbReference>
<name>A0ABT6YZ34_9BACT</name>
<dbReference type="PANTHER" id="PTHR30543:SF21">
    <property type="entry name" value="NAD(P)H-DEPENDENT FMN REDUCTASE LOT6"/>
    <property type="match status" value="1"/>
</dbReference>
<dbReference type="InterPro" id="IPR050712">
    <property type="entry name" value="NAD(P)H-dep_reductase"/>
</dbReference>
<comment type="caution">
    <text evidence="2">The sequence shown here is derived from an EMBL/GenBank/DDBJ whole genome shotgun (WGS) entry which is preliminary data.</text>
</comment>
<dbReference type="GO" id="GO:0016491">
    <property type="term" value="F:oxidoreductase activity"/>
    <property type="evidence" value="ECO:0007669"/>
    <property type="project" value="UniProtKB-KW"/>
</dbReference>
<evidence type="ECO:0000313" key="2">
    <source>
        <dbReference type="EMBL" id="MDI9874144.1"/>
    </source>
</evidence>
<dbReference type="SUPFAM" id="SSF52218">
    <property type="entry name" value="Flavoproteins"/>
    <property type="match status" value="1"/>
</dbReference>
<reference evidence="2 3" key="1">
    <citation type="submission" date="2023-05" db="EMBL/GenBank/DDBJ databases">
        <title>Novel species of genus Flectobacillus isolated from stream in China.</title>
        <authorList>
            <person name="Lu H."/>
        </authorList>
    </citation>
    <scope>NUCLEOTIDE SEQUENCE [LARGE SCALE GENOMIC DNA]</scope>
    <source>
        <strain evidence="2 3">LFS242W</strain>
    </source>
</reference>
<dbReference type="Gene3D" id="3.40.50.360">
    <property type="match status" value="1"/>
</dbReference>
<dbReference type="PANTHER" id="PTHR30543">
    <property type="entry name" value="CHROMATE REDUCTASE"/>
    <property type="match status" value="1"/>
</dbReference>
<gene>
    <name evidence="2" type="ORF">QM481_06365</name>
</gene>
<feature type="domain" description="NADPH-dependent FMN reductase-like" evidence="1">
    <location>
        <begin position="3"/>
        <end position="139"/>
    </location>
</feature>
<accession>A0ABT6YZ34</accession>